<comment type="function">
    <text evidence="10">Mannosyltransferase that operates in the biosynthetic pathway of dolichol-linked oligosaccharides, the glycan precursors employed in protein asparagine (N)-glycosylation. The assembly of dolichol-linked oligosaccharides begins on the cytosolic side of the endoplasmic reticulum membrane and finishes in its lumen. The sequential addition of sugars to dolichol pyrophosphate produces dolichol-linked oligosaccharides containing fourteen sugars, including two GlcNAcs, nine mannoses and three glucoses. Once assembled, the oligosaccharide is transferred from the lipid to nascent proteins by oligosaccharyltransferases. In the lumen of the endoplasmic reticulum, adds the eighth mannose residue in an alpha-1,6 linkage onto Man(7)GlcNAc(2)-PP-dolichol to produce Man(8)GlcNAc(2)-PP-dolichol.</text>
</comment>
<keyword evidence="7 12" id="KW-0256">Endoplasmic reticulum</keyword>
<keyword evidence="6 12" id="KW-0812">Transmembrane</keyword>
<dbReference type="Pfam" id="PF03901">
    <property type="entry name" value="Glyco_transf_22"/>
    <property type="match status" value="1"/>
</dbReference>
<dbReference type="Proteomes" id="UP000019149">
    <property type="component" value="Unassembled WGS sequence"/>
</dbReference>
<evidence type="ECO:0000256" key="2">
    <source>
        <dbReference type="ARBA" id="ARBA00004922"/>
    </source>
</evidence>
<dbReference type="STRING" id="6210.W6UUN3"/>
<feature type="transmembrane region" description="Helical" evidence="12">
    <location>
        <begin position="100"/>
        <end position="118"/>
    </location>
</feature>
<comment type="pathway">
    <text evidence="2">Protein modification; protein glycosylation.</text>
</comment>
<proteinExistence type="inferred from homology"/>
<dbReference type="PANTHER" id="PTHR22760:SF1">
    <property type="entry name" value="DOL-P-MAN:MAN(7)GLCNAC(2)-PP-DOL ALPHA-1,6-MANNOSYLTRANSFERASE"/>
    <property type="match status" value="1"/>
</dbReference>
<dbReference type="OrthoDB" id="19039at2759"/>
<dbReference type="GO" id="GO:0006487">
    <property type="term" value="P:protein N-linked glycosylation"/>
    <property type="evidence" value="ECO:0007669"/>
    <property type="project" value="TreeGrafter"/>
</dbReference>
<evidence type="ECO:0000256" key="8">
    <source>
        <dbReference type="ARBA" id="ARBA00022989"/>
    </source>
</evidence>
<keyword evidence="4 12" id="KW-0328">Glycosyltransferase</keyword>
<dbReference type="EC" id="2.4.1.-" evidence="12"/>
<evidence type="ECO:0000256" key="10">
    <source>
        <dbReference type="ARBA" id="ARBA00044721"/>
    </source>
</evidence>
<evidence type="ECO:0000313" key="13">
    <source>
        <dbReference type="EMBL" id="EUB64386.1"/>
    </source>
</evidence>
<evidence type="ECO:0000256" key="1">
    <source>
        <dbReference type="ARBA" id="ARBA00004477"/>
    </source>
</evidence>
<accession>W6UUN3</accession>
<comment type="catalytic activity">
    <reaction evidence="11">
        <text>an alpha-D-Man-(1-&gt;2)-alpha-D-Man-(1-&gt;2)-alpha-D-Man-(1-&gt;3)-[alpha-D-Man-(1-&gt;2)-alpha-D-Man-(1-&gt;3)-alpha-D-Man-(1-&gt;6)]-beta-D-Man-(1-&gt;4)-beta-D-GlcNAc-(1-&gt;4)-alpha-D-GlcNAc-diphospho-di-trans,poly-cis-dolichol + a di-trans,poly-cis-dolichyl beta-D-mannosyl phosphate = an alpha-D-Man-(1-&gt;2)-alpha-D-Man-(1-&gt;2)-alpha-D-Man-(1-&gt;3)-[alpha-D-Man-(1-&gt;2)-alpha-D-Man-(1-&gt;3)-[alpha-D-Man-(1-&gt;6)]-alpha-D-Man-(1-&gt;6)]-beta-D-Man-(1-&gt;4)-beta-D-GlcNAc-(1-&gt;4)-alpha-D-GlcNAc-diphospho-di-trans,poly-cis-dolichol + a di-trans,poly-cis-dolichyl phosphate + H(+)</text>
        <dbReference type="Rhea" id="RHEA:29535"/>
        <dbReference type="Rhea" id="RHEA-COMP:19498"/>
        <dbReference type="Rhea" id="RHEA-COMP:19501"/>
        <dbReference type="Rhea" id="RHEA-COMP:19518"/>
        <dbReference type="Rhea" id="RHEA-COMP:19519"/>
        <dbReference type="ChEBI" id="CHEBI:15378"/>
        <dbReference type="ChEBI" id="CHEBI:57683"/>
        <dbReference type="ChEBI" id="CHEBI:58211"/>
        <dbReference type="ChEBI" id="CHEBI:132517"/>
        <dbReference type="ChEBI" id="CHEBI:132519"/>
        <dbReference type="EC" id="2.4.1.260"/>
    </reaction>
    <physiologicalReaction direction="left-to-right" evidence="11">
        <dbReference type="Rhea" id="RHEA:29536"/>
    </physiologicalReaction>
</comment>
<evidence type="ECO:0000256" key="7">
    <source>
        <dbReference type="ARBA" id="ARBA00022824"/>
    </source>
</evidence>
<feature type="transmembrane region" description="Helical" evidence="12">
    <location>
        <begin position="6"/>
        <end position="25"/>
    </location>
</feature>
<keyword evidence="9 12" id="KW-0472">Membrane</keyword>
<dbReference type="AlphaFoldDB" id="W6UUN3"/>
<dbReference type="OMA" id="ITVISHI"/>
<dbReference type="EMBL" id="APAU02000003">
    <property type="protein sequence ID" value="EUB64386.1"/>
    <property type="molecule type" value="Genomic_DNA"/>
</dbReference>
<evidence type="ECO:0000256" key="5">
    <source>
        <dbReference type="ARBA" id="ARBA00022679"/>
    </source>
</evidence>
<sequence>MQINNSTSFYSSLFISGLIVLIYLLSCPYNKVEESFNIQAIHDIVYHRNNISQYDHMEFSGPVPRTFLGPLFLALPWLFLPPIIPKATLQFIGELCSCNRIIYVVRAVLGLLLLHAMGKLGSAFRERLRLLFCSRFLLITYTQFHLAFYSTRTLPNIFALITVISHIYRLGALRTTLEKNICAFRKKCVYHLSLCACCSIL</sequence>
<dbReference type="GeneID" id="36336645"/>
<dbReference type="CTD" id="36336645"/>
<comment type="caution">
    <text evidence="13">The sequence shown here is derived from an EMBL/GenBank/DDBJ whole genome shotgun (WGS) entry which is preliminary data.</text>
</comment>
<evidence type="ECO:0000256" key="6">
    <source>
        <dbReference type="ARBA" id="ARBA00022692"/>
    </source>
</evidence>
<comment type="subcellular location">
    <subcellularLocation>
        <location evidence="1 12">Endoplasmic reticulum membrane</location>
        <topology evidence="1 12">Multi-pass membrane protein</topology>
    </subcellularLocation>
</comment>
<evidence type="ECO:0000256" key="4">
    <source>
        <dbReference type="ARBA" id="ARBA00022676"/>
    </source>
</evidence>
<evidence type="ECO:0000256" key="12">
    <source>
        <dbReference type="RuleBase" id="RU363075"/>
    </source>
</evidence>
<dbReference type="UniPathway" id="UPA00378"/>
<feature type="transmembrane region" description="Helical" evidence="12">
    <location>
        <begin position="63"/>
        <end position="80"/>
    </location>
</feature>
<keyword evidence="8 12" id="KW-1133">Transmembrane helix</keyword>
<name>W6UUN3_ECHGR</name>
<dbReference type="GO" id="GO:0052917">
    <property type="term" value="F:dol-P-Man:Man(7)GlcNAc(2)-PP-Dol alpha-1,6-mannosyltransferase activity"/>
    <property type="evidence" value="ECO:0007669"/>
    <property type="project" value="UniProtKB-EC"/>
</dbReference>
<reference evidence="13 14" key="1">
    <citation type="journal article" date="2013" name="Nat. Genet.">
        <title>The genome of the hydatid tapeworm Echinococcus granulosus.</title>
        <authorList>
            <person name="Zheng H."/>
            <person name="Zhang W."/>
            <person name="Zhang L."/>
            <person name="Zhang Z."/>
            <person name="Li J."/>
            <person name="Lu G."/>
            <person name="Zhu Y."/>
            <person name="Wang Y."/>
            <person name="Huang Y."/>
            <person name="Liu J."/>
            <person name="Kang H."/>
            <person name="Chen J."/>
            <person name="Wang L."/>
            <person name="Chen A."/>
            <person name="Yu S."/>
            <person name="Gao Z."/>
            <person name="Jin L."/>
            <person name="Gu W."/>
            <person name="Wang Z."/>
            <person name="Zhao L."/>
            <person name="Shi B."/>
            <person name="Wen H."/>
            <person name="Lin R."/>
            <person name="Jones M.K."/>
            <person name="Brejova B."/>
            <person name="Vinar T."/>
            <person name="Zhao G."/>
            <person name="McManus D.P."/>
            <person name="Chen Z."/>
            <person name="Zhou Y."/>
            <person name="Wang S."/>
        </authorList>
    </citation>
    <scope>NUCLEOTIDE SEQUENCE [LARGE SCALE GENOMIC DNA]</scope>
</reference>
<dbReference type="InterPro" id="IPR005599">
    <property type="entry name" value="GPI_mannosylTrfase"/>
</dbReference>
<evidence type="ECO:0000256" key="9">
    <source>
        <dbReference type="ARBA" id="ARBA00023136"/>
    </source>
</evidence>
<dbReference type="RefSeq" id="XP_024355582.1">
    <property type="nucleotide sequence ID" value="XM_024490179.1"/>
</dbReference>
<organism evidence="13 14">
    <name type="scientific">Echinococcus granulosus</name>
    <name type="common">Hydatid tapeworm</name>
    <dbReference type="NCBI Taxonomy" id="6210"/>
    <lineage>
        <taxon>Eukaryota</taxon>
        <taxon>Metazoa</taxon>
        <taxon>Spiralia</taxon>
        <taxon>Lophotrochozoa</taxon>
        <taxon>Platyhelminthes</taxon>
        <taxon>Cestoda</taxon>
        <taxon>Eucestoda</taxon>
        <taxon>Cyclophyllidea</taxon>
        <taxon>Taeniidae</taxon>
        <taxon>Echinococcus</taxon>
        <taxon>Echinococcus granulosus group</taxon>
    </lineage>
</organism>
<evidence type="ECO:0000313" key="14">
    <source>
        <dbReference type="Proteomes" id="UP000019149"/>
    </source>
</evidence>
<dbReference type="GO" id="GO:0005789">
    <property type="term" value="C:endoplasmic reticulum membrane"/>
    <property type="evidence" value="ECO:0007669"/>
    <property type="project" value="UniProtKB-SubCell"/>
</dbReference>
<comment type="caution">
    <text evidence="12">Lacks conserved residue(s) required for the propagation of feature annotation.</text>
</comment>
<comment type="similarity">
    <text evidence="3 12">Belongs to the glycosyltransferase 22 family.</text>
</comment>
<evidence type="ECO:0000256" key="11">
    <source>
        <dbReference type="ARBA" id="ARBA00048899"/>
    </source>
</evidence>
<dbReference type="PANTHER" id="PTHR22760">
    <property type="entry name" value="GLYCOSYLTRANSFERASE"/>
    <property type="match status" value="1"/>
</dbReference>
<gene>
    <name evidence="13" type="ORF">EGR_00930</name>
</gene>
<keyword evidence="5" id="KW-0808">Transferase</keyword>
<protein>
    <recommendedName>
        <fullName evidence="12">Mannosyltransferase</fullName>
        <ecNumber evidence="12">2.4.1.-</ecNumber>
    </recommendedName>
</protein>
<evidence type="ECO:0000256" key="3">
    <source>
        <dbReference type="ARBA" id="ARBA00007063"/>
    </source>
</evidence>
<keyword evidence="14" id="KW-1185">Reference proteome</keyword>
<dbReference type="KEGG" id="egl:EGR_00930"/>